<dbReference type="Gene3D" id="1.20.5.170">
    <property type="match status" value="2"/>
</dbReference>
<sequence>MEEQLKELTMMVRAIYDQQLIMNAKIDGLDKRVGNIEDRLDRIESRMDGLEQRMDKLESKVDNLEQRMDSLEGKVDKLEQRMDQFNHTVDSLKQGTHNLEVKVDQVAALFDQKVTRIEQEGIDTQERLKYIRSVLVRHDEEILALGLKRSV</sequence>
<evidence type="ECO:0000256" key="1">
    <source>
        <dbReference type="SAM" id="Coils"/>
    </source>
</evidence>
<dbReference type="OrthoDB" id="2620217at2"/>
<evidence type="ECO:0000313" key="3">
    <source>
        <dbReference type="EMBL" id="TCP67293.1"/>
    </source>
</evidence>
<dbReference type="Proteomes" id="UP000294746">
    <property type="component" value="Unassembled WGS sequence"/>
</dbReference>
<dbReference type="InterPro" id="IPR055734">
    <property type="entry name" value="DUF7310"/>
</dbReference>
<comment type="caution">
    <text evidence="3">The sequence shown here is derived from an EMBL/GenBank/DDBJ whole genome shotgun (WGS) entry which is preliminary data.</text>
</comment>
<protein>
    <recommendedName>
        <fullName evidence="2">DUF7310 domain-containing protein</fullName>
    </recommendedName>
</protein>
<dbReference type="Pfam" id="PF23991">
    <property type="entry name" value="DUF7310"/>
    <property type="match status" value="1"/>
</dbReference>
<keyword evidence="1" id="KW-0175">Coiled coil</keyword>
<accession>A0A4R2RV41</accession>
<feature type="domain" description="DUF7310" evidence="2">
    <location>
        <begin position="25"/>
        <end position="90"/>
    </location>
</feature>
<evidence type="ECO:0000313" key="4">
    <source>
        <dbReference type="Proteomes" id="UP000294746"/>
    </source>
</evidence>
<evidence type="ECO:0000259" key="2">
    <source>
        <dbReference type="Pfam" id="PF23991"/>
    </source>
</evidence>
<name>A0A4R2RV41_9BACL</name>
<reference evidence="3 4" key="1">
    <citation type="submission" date="2019-03" db="EMBL/GenBank/DDBJ databases">
        <title>Genomic Encyclopedia of Type Strains, Phase IV (KMG-IV): sequencing the most valuable type-strain genomes for metagenomic binning, comparative biology and taxonomic classification.</title>
        <authorList>
            <person name="Goeker M."/>
        </authorList>
    </citation>
    <scope>NUCLEOTIDE SEQUENCE [LARGE SCALE GENOMIC DNA]</scope>
    <source>
        <strain evidence="3 4">DSM 46831</strain>
    </source>
</reference>
<proteinExistence type="predicted"/>
<organism evidence="3 4">
    <name type="scientific">Baia soyae</name>
    <dbReference type="NCBI Taxonomy" id="1544746"/>
    <lineage>
        <taxon>Bacteria</taxon>
        <taxon>Bacillati</taxon>
        <taxon>Bacillota</taxon>
        <taxon>Bacilli</taxon>
        <taxon>Bacillales</taxon>
        <taxon>Thermoactinomycetaceae</taxon>
        <taxon>Baia</taxon>
    </lineage>
</organism>
<dbReference type="SUPFAM" id="SSF57997">
    <property type="entry name" value="Tropomyosin"/>
    <property type="match status" value="1"/>
</dbReference>
<dbReference type="AlphaFoldDB" id="A0A4R2RV41"/>
<gene>
    <name evidence="3" type="ORF">EDD57_1209</name>
</gene>
<keyword evidence="4" id="KW-1185">Reference proteome</keyword>
<dbReference type="EMBL" id="SLXV01000020">
    <property type="protein sequence ID" value="TCP67293.1"/>
    <property type="molecule type" value="Genomic_DNA"/>
</dbReference>
<dbReference type="RefSeq" id="WP_131848909.1">
    <property type="nucleotide sequence ID" value="NZ_SLXV01000020.1"/>
</dbReference>
<feature type="coiled-coil region" evidence="1">
    <location>
        <begin position="26"/>
        <end position="95"/>
    </location>
</feature>